<sequence>MINDVSRITSNIRDAFSKPGELPGGAWTEDEKSWR</sequence>
<dbReference type="EMBL" id="JNSL01000233">
    <property type="protein sequence ID" value="KGA11604.1"/>
    <property type="molecule type" value="Genomic_DNA"/>
</dbReference>
<feature type="region of interest" description="Disordered" evidence="1">
    <location>
        <begin position="15"/>
        <end position="35"/>
    </location>
</feature>
<organism evidence="2">
    <name type="scientific">freshwater metagenome</name>
    <dbReference type="NCBI Taxonomy" id="449393"/>
    <lineage>
        <taxon>unclassified sequences</taxon>
        <taxon>metagenomes</taxon>
        <taxon>ecological metagenomes</taxon>
    </lineage>
</organism>
<reference evidence="2" key="1">
    <citation type="submission" date="2014-06" db="EMBL/GenBank/DDBJ databases">
        <title>Key roles for freshwater Actinobacteria revealed by deep metagenomic sequencing.</title>
        <authorList>
            <person name="Ghai R."/>
            <person name="Mizuno C.M."/>
            <person name="Picazo A."/>
            <person name="Camacho A."/>
            <person name="Rodriguez-Valera F."/>
        </authorList>
    </citation>
    <scope>NUCLEOTIDE SEQUENCE</scope>
</reference>
<gene>
    <name evidence="2" type="ORF">GM51_22445</name>
</gene>
<proteinExistence type="predicted"/>
<comment type="caution">
    <text evidence="2">The sequence shown here is derived from an EMBL/GenBank/DDBJ whole genome shotgun (WGS) entry which is preliminary data.</text>
</comment>
<name>A0A094PPL6_9ZZZZ</name>
<evidence type="ECO:0000256" key="1">
    <source>
        <dbReference type="SAM" id="MobiDB-lite"/>
    </source>
</evidence>
<dbReference type="AlphaFoldDB" id="A0A094PPL6"/>
<accession>A0A094PPL6</accession>
<evidence type="ECO:0000313" key="2">
    <source>
        <dbReference type="EMBL" id="KGA11604.1"/>
    </source>
</evidence>
<protein>
    <submittedName>
        <fullName evidence="2">Uncharacterized protein</fullName>
    </submittedName>
</protein>